<evidence type="ECO:0000313" key="8">
    <source>
        <dbReference type="EMBL" id="GGG17485.1"/>
    </source>
</evidence>
<evidence type="ECO:0000256" key="4">
    <source>
        <dbReference type="ARBA" id="ARBA00022729"/>
    </source>
</evidence>
<protein>
    <recommendedName>
        <fullName evidence="7">Fe/B12 periplasmic-binding domain-containing protein</fullName>
    </recommendedName>
</protein>
<evidence type="ECO:0000256" key="5">
    <source>
        <dbReference type="SAM" id="MobiDB-lite"/>
    </source>
</evidence>
<reference evidence="8" key="1">
    <citation type="journal article" date="2014" name="Int. J. Syst. Evol. Microbiol.">
        <title>Complete genome sequence of Corynebacterium casei LMG S-19264T (=DSM 44701T), isolated from a smear-ripened cheese.</title>
        <authorList>
            <consortium name="US DOE Joint Genome Institute (JGI-PGF)"/>
            <person name="Walter F."/>
            <person name="Albersmeier A."/>
            <person name="Kalinowski J."/>
            <person name="Ruckert C."/>
        </authorList>
    </citation>
    <scope>NUCLEOTIDE SEQUENCE</scope>
    <source>
        <strain evidence="8">CCM 7905</strain>
    </source>
</reference>
<gene>
    <name evidence="8" type="ORF">GCM10007304_34480</name>
</gene>
<evidence type="ECO:0000259" key="7">
    <source>
        <dbReference type="PROSITE" id="PS50983"/>
    </source>
</evidence>
<comment type="subcellular location">
    <subcellularLocation>
        <location evidence="1">Cell envelope</location>
    </subcellularLocation>
</comment>
<keyword evidence="3" id="KW-0813">Transport</keyword>
<dbReference type="Gene3D" id="3.40.50.1980">
    <property type="entry name" value="Nitrogenase molybdenum iron protein domain"/>
    <property type="match status" value="1"/>
</dbReference>
<organism evidence="8 9">
    <name type="scientific">Rhodococcoides trifolii</name>
    <dbReference type="NCBI Taxonomy" id="908250"/>
    <lineage>
        <taxon>Bacteria</taxon>
        <taxon>Bacillati</taxon>
        <taxon>Actinomycetota</taxon>
        <taxon>Actinomycetes</taxon>
        <taxon>Mycobacteriales</taxon>
        <taxon>Nocardiaceae</taxon>
        <taxon>Rhodococcoides</taxon>
    </lineage>
</organism>
<feature type="signal peptide" evidence="6">
    <location>
        <begin position="1"/>
        <end position="20"/>
    </location>
</feature>
<dbReference type="SUPFAM" id="SSF53807">
    <property type="entry name" value="Helical backbone' metal receptor"/>
    <property type="match status" value="1"/>
</dbReference>
<dbReference type="Proteomes" id="UP000654257">
    <property type="component" value="Unassembled WGS sequence"/>
</dbReference>
<comment type="caution">
    <text evidence="8">The sequence shown here is derived from an EMBL/GenBank/DDBJ whole genome shotgun (WGS) entry which is preliminary data.</text>
</comment>
<feature type="chain" id="PRO_5039037868" description="Fe/B12 periplasmic-binding domain-containing protein" evidence="6">
    <location>
        <begin position="21"/>
        <end position="222"/>
    </location>
</feature>
<dbReference type="AlphaFoldDB" id="A0A917LF88"/>
<dbReference type="EMBL" id="BMCU01000003">
    <property type="protein sequence ID" value="GGG17485.1"/>
    <property type="molecule type" value="Genomic_DNA"/>
</dbReference>
<sequence>MTARKSVWLLVLAIVLTACGSGPSDDETASTTNDSAYPVTVETKFGGVTLDARPTRVVALGWGDAETALALGVQPVGASDWLAFGGDGVGPWAQGLYDEPPTIIGTLDPSYEQVAALAPDVILDTKSSGDRTRFDTLSAIAPTVALPPGADNYTTSYEDQVTLVSAALGVPDTGAELISGLNDKFAAAAAAIRSSAEKRSPSEHSAAPATARTSRRANACSS</sequence>
<dbReference type="PROSITE" id="PS51257">
    <property type="entry name" value="PROKAR_LIPOPROTEIN"/>
    <property type="match status" value="1"/>
</dbReference>
<comment type="similarity">
    <text evidence="2">Belongs to the bacterial solute-binding protein 8 family.</text>
</comment>
<dbReference type="RefSeq" id="WP_229746102.1">
    <property type="nucleotide sequence ID" value="NZ_BMCU01000003.1"/>
</dbReference>
<evidence type="ECO:0000256" key="2">
    <source>
        <dbReference type="ARBA" id="ARBA00008814"/>
    </source>
</evidence>
<feature type="domain" description="Fe/B12 periplasmic-binding" evidence="7">
    <location>
        <begin position="56"/>
        <end position="222"/>
    </location>
</feature>
<dbReference type="InterPro" id="IPR051313">
    <property type="entry name" value="Bact_iron-sidero_bind"/>
</dbReference>
<dbReference type="InterPro" id="IPR002491">
    <property type="entry name" value="ABC_transptr_periplasmic_BD"/>
</dbReference>
<dbReference type="PROSITE" id="PS50983">
    <property type="entry name" value="FE_B12_PBP"/>
    <property type="match status" value="1"/>
</dbReference>
<feature type="region of interest" description="Disordered" evidence="5">
    <location>
        <begin position="193"/>
        <end position="222"/>
    </location>
</feature>
<proteinExistence type="inferred from homology"/>
<evidence type="ECO:0000256" key="6">
    <source>
        <dbReference type="SAM" id="SignalP"/>
    </source>
</evidence>
<reference evidence="8" key="2">
    <citation type="submission" date="2020-09" db="EMBL/GenBank/DDBJ databases">
        <authorList>
            <person name="Sun Q."/>
            <person name="Sedlacek I."/>
        </authorList>
    </citation>
    <scope>NUCLEOTIDE SEQUENCE</scope>
    <source>
        <strain evidence="8">CCM 7905</strain>
    </source>
</reference>
<dbReference type="PANTHER" id="PTHR30532">
    <property type="entry name" value="IRON III DICITRATE-BINDING PERIPLASMIC PROTEIN"/>
    <property type="match status" value="1"/>
</dbReference>
<keyword evidence="4 6" id="KW-0732">Signal</keyword>
<dbReference type="Pfam" id="PF01497">
    <property type="entry name" value="Peripla_BP_2"/>
    <property type="match status" value="1"/>
</dbReference>
<name>A0A917LF88_9NOCA</name>
<dbReference type="PANTHER" id="PTHR30532:SF24">
    <property type="entry name" value="FERRIC ENTEROBACTIN-BINDING PERIPLASMIC PROTEIN FEPB"/>
    <property type="match status" value="1"/>
</dbReference>
<evidence type="ECO:0000256" key="3">
    <source>
        <dbReference type="ARBA" id="ARBA00022448"/>
    </source>
</evidence>
<feature type="compositionally biased region" description="Low complexity" evidence="5">
    <location>
        <begin position="205"/>
        <end position="222"/>
    </location>
</feature>
<accession>A0A917LF88</accession>
<keyword evidence="9" id="KW-1185">Reference proteome</keyword>
<dbReference type="GO" id="GO:1901678">
    <property type="term" value="P:iron coordination entity transport"/>
    <property type="evidence" value="ECO:0007669"/>
    <property type="project" value="UniProtKB-ARBA"/>
</dbReference>
<dbReference type="GO" id="GO:0030288">
    <property type="term" value="C:outer membrane-bounded periplasmic space"/>
    <property type="evidence" value="ECO:0007669"/>
    <property type="project" value="TreeGrafter"/>
</dbReference>
<evidence type="ECO:0000313" key="9">
    <source>
        <dbReference type="Proteomes" id="UP000654257"/>
    </source>
</evidence>
<evidence type="ECO:0000256" key="1">
    <source>
        <dbReference type="ARBA" id="ARBA00004196"/>
    </source>
</evidence>